<dbReference type="GO" id="GO:0005737">
    <property type="term" value="C:cytoplasm"/>
    <property type="evidence" value="ECO:0007669"/>
    <property type="project" value="UniProtKB-ARBA"/>
</dbReference>
<proteinExistence type="predicted"/>
<evidence type="ECO:0000256" key="3">
    <source>
        <dbReference type="ARBA" id="ARBA00023004"/>
    </source>
</evidence>
<keyword evidence="4" id="KW-0411">Iron-sulfur</keyword>
<evidence type="ECO:0000259" key="6">
    <source>
        <dbReference type="SMART" id="SM00704"/>
    </source>
</evidence>
<dbReference type="GO" id="GO:0051537">
    <property type="term" value="F:2 iron, 2 sulfur cluster binding"/>
    <property type="evidence" value="ECO:0007669"/>
    <property type="project" value="UniProtKB-KW"/>
</dbReference>
<dbReference type="PANTHER" id="PTHR46491">
    <property type="entry name" value="CDGSH IRON SULFUR DOMAIN PROTEIN HOMOLOG"/>
    <property type="match status" value="1"/>
</dbReference>
<dbReference type="GO" id="GO:0046872">
    <property type="term" value="F:metal ion binding"/>
    <property type="evidence" value="ECO:0007669"/>
    <property type="project" value="UniProtKB-KW"/>
</dbReference>
<dbReference type="InterPro" id="IPR052950">
    <property type="entry name" value="CISD"/>
</dbReference>
<dbReference type="InterPro" id="IPR042216">
    <property type="entry name" value="MitoNEET_CISD"/>
</dbReference>
<reference evidence="7 8" key="1">
    <citation type="journal article" date="2008" name="Int. J. Syst. Evol. Microbiol.">
        <title>Amphritea japonica sp. nov. and Amphritea balenae sp. nov., isolated from the sediment adjacent to sperm whale carcasses off Kagoshima, Japan.</title>
        <authorList>
            <person name="Miyazaki M."/>
            <person name="Nogi Y."/>
            <person name="Fujiwara Y."/>
            <person name="Kawato M."/>
            <person name="Nagahama T."/>
            <person name="Kubokawa K."/>
            <person name="Horikoshi K."/>
        </authorList>
    </citation>
    <scope>NUCLEOTIDE SEQUENCE [LARGE SCALE GENOMIC DNA]</scope>
    <source>
        <strain evidence="7 8">ATCC BAA-1530</strain>
    </source>
</reference>
<evidence type="ECO:0000313" key="7">
    <source>
        <dbReference type="EMBL" id="BBB26117.1"/>
    </source>
</evidence>
<evidence type="ECO:0000313" key="8">
    <source>
        <dbReference type="Proteomes" id="UP000595663"/>
    </source>
</evidence>
<dbReference type="EMBL" id="AP014545">
    <property type="protein sequence ID" value="BBB26117.1"/>
    <property type="molecule type" value="Genomic_DNA"/>
</dbReference>
<dbReference type="Proteomes" id="UP000595663">
    <property type="component" value="Chromosome"/>
</dbReference>
<feature type="domain" description="Iron-binding zinc finger CDGSH type" evidence="6">
    <location>
        <begin position="20"/>
        <end position="57"/>
    </location>
</feature>
<keyword evidence="8" id="KW-1185">Reference proteome</keyword>
<feature type="region of interest" description="Disordered" evidence="5">
    <location>
        <begin position="1"/>
        <end position="22"/>
    </location>
</feature>
<dbReference type="InterPro" id="IPR018967">
    <property type="entry name" value="FeS-contain_CDGSH-typ"/>
</dbReference>
<keyword evidence="2" id="KW-0479">Metal-binding</keyword>
<sequence>MQAVNGDQTMSHADVHRAGDAPARVDLKEGETYCWCACGRSGTQPFCDGSHQGTGLDPVVFVARKSETVALCCCKQTGTAPLCDGSHNKR</sequence>
<gene>
    <name evidence="7" type="ORF">AMJAP_1522</name>
</gene>
<dbReference type="AlphaFoldDB" id="A0A7R6ST02"/>
<dbReference type="Pfam" id="PF09360">
    <property type="entry name" value="zf-CDGSH"/>
    <property type="match status" value="2"/>
</dbReference>
<name>A0A7R6ST02_9GAMM</name>
<organism evidence="7 8">
    <name type="scientific">Amphritea japonica ATCC BAA-1530</name>
    <dbReference type="NCBI Taxonomy" id="1278309"/>
    <lineage>
        <taxon>Bacteria</taxon>
        <taxon>Pseudomonadati</taxon>
        <taxon>Pseudomonadota</taxon>
        <taxon>Gammaproteobacteria</taxon>
        <taxon>Oceanospirillales</taxon>
        <taxon>Oceanospirillaceae</taxon>
        <taxon>Amphritea</taxon>
    </lineage>
</organism>
<keyword evidence="3" id="KW-0408">Iron</keyword>
<feature type="compositionally biased region" description="Basic and acidic residues" evidence="5">
    <location>
        <begin position="13"/>
        <end position="22"/>
    </location>
</feature>
<dbReference type="PANTHER" id="PTHR46491:SF3">
    <property type="entry name" value="CDGSH IRON-SULFUR DOMAIN-CONTAINING PROTEIN 3, MITOCHONDRIAL"/>
    <property type="match status" value="1"/>
</dbReference>
<accession>A0A7R6ST02</accession>
<evidence type="ECO:0000256" key="5">
    <source>
        <dbReference type="SAM" id="MobiDB-lite"/>
    </source>
</evidence>
<dbReference type="Gene3D" id="3.40.5.90">
    <property type="entry name" value="CDGSH iron-sulfur domain, mitoNEET-type"/>
    <property type="match status" value="2"/>
</dbReference>
<feature type="domain" description="Iron-binding zinc finger CDGSH type" evidence="6">
    <location>
        <begin position="58"/>
        <end position="90"/>
    </location>
</feature>
<keyword evidence="1" id="KW-0001">2Fe-2S</keyword>
<protein>
    <recommendedName>
        <fullName evidence="6">Iron-binding zinc finger CDGSH type domain-containing protein</fullName>
    </recommendedName>
</protein>
<evidence type="ECO:0000256" key="1">
    <source>
        <dbReference type="ARBA" id="ARBA00022714"/>
    </source>
</evidence>
<feature type="compositionally biased region" description="Polar residues" evidence="5">
    <location>
        <begin position="1"/>
        <end position="11"/>
    </location>
</feature>
<evidence type="ECO:0000256" key="4">
    <source>
        <dbReference type="ARBA" id="ARBA00023014"/>
    </source>
</evidence>
<evidence type="ECO:0000256" key="2">
    <source>
        <dbReference type="ARBA" id="ARBA00022723"/>
    </source>
</evidence>
<dbReference type="KEGG" id="ajp:AMJAP_1522"/>
<dbReference type="SMART" id="SM00704">
    <property type="entry name" value="ZnF_CDGSH"/>
    <property type="match status" value="2"/>
</dbReference>